<reference evidence="1" key="1">
    <citation type="submission" date="2021-02" db="EMBL/GenBank/DDBJ databases">
        <authorList>
            <person name="Nowell W R."/>
        </authorList>
    </citation>
    <scope>NUCLEOTIDE SEQUENCE</scope>
</reference>
<name>A0A8S3ER78_9BILA</name>
<gene>
    <name evidence="1" type="ORF">BYL167_LOCUS61459</name>
</gene>
<protein>
    <submittedName>
        <fullName evidence="1">Uncharacterized protein</fullName>
    </submittedName>
</protein>
<evidence type="ECO:0000313" key="2">
    <source>
        <dbReference type="Proteomes" id="UP000681967"/>
    </source>
</evidence>
<accession>A0A8S3ER78</accession>
<proteinExistence type="predicted"/>
<feature type="non-terminal residue" evidence="1">
    <location>
        <position position="1"/>
    </location>
</feature>
<dbReference type="EMBL" id="CAJOBH010232636">
    <property type="protein sequence ID" value="CAF5077371.1"/>
    <property type="molecule type" value="Genomic_DNA"/>
</dbReference>
<dbReference type="Proteomes" id="UP000681967">
    <property type="component" value="Unassembled WGS sequence"/>
</dbReference>
<organism evidence="1 2">
    <name type="scientific">Rotaria magnacalcarata</name>
    <dbReference type="NCBI Taxonomy" id="392030"/>
    <lineage>
        <taxon>Eukaryota</taxon>
        <taxon>Metazoa</taxon>
        <taxon>Spiralia</taxon>
        <taxon>Gnathifera</taxon>
        <taxon>Rotifera</taxon>
        <taxon>Eurotatoria</taxon>
        <taxon>Bdelloidea</taxon>
        <taxon>Philodinida</taxon>
        <taxon>Philodinidae</taxon>
        <taxon>Rotaria</taxon>
    </lineage>
</organism>
<dbReference type="AlphaFoldDB" id="A0A8S3ER78"/>
<comment type="caution">
    <text evidence="1">The sequence shown here is derived from an EMBL/GenBank/DDBJ whole genome shotgun (WGS) entry which is preliminary data.</text>
</comment>
<evidence type="ECO:0000313" key="1">
    <source>
        <dbReference type="EMBL" id="CAF5077371.1"/>
    </source>
</evidence>
<sequence>RFELLTVSLQSTNSIEPYGDVHTNIKYYSLSDQW</sequence>